<name>A0A1H2F6C5_9PROT</name>
<keyword evidence="1" id="KW-0732">Signal</keyword>
<accession>A0A1H2F6C5</accession>
<keyword evidence="3" id="KW-1185">Reference proteome</keyword>
<feature type="signal peptide" evidence="1">
    <location>
        <begin position="1"/>
        <end position="24"/>
    </location>
</feature>
<dbReference type="AlphaFoldDB" id="A0A1H2F6C5"/>
<dbReference type="InterPro" id="IPR023393">
    <property type="entry name" value="START-like_dom_sf"/>
</dbReference>
<evidence type="ECO:0008006" key="4">
    <source>
        <dbReference type="Google" id="ProtNLM"/>
    </source>
</evidence>
<feature type="chain" id="PRO_5016328384" description="Ribosome association toxin RatA" evidence="1">
    <location>
        <begin position="25"/>
        <end position="239"/>
    </location>
</feature>
<dbReference type="EMBL" id="FNLN01000018">
    <property type="protein sequence ID" value="SDU02926.1"/>
    <property type="molecule type" value="Genomic_DNA"/>
</dbReference>
<sequence>MGDMVRKTIGLFCMLGLASNLCFATAPDFGYDGRKGLDASQTQQLTNGEIVFTVTDLSTSQHSGLIEAAVIFNQTPEQTWNLLYRTEDQIKYLKEIKAIKVIAKNPQQDTIEFKVKVAFLAFSYRVNHTFDNSDLNFFWTLDTTFNNDLLELRGFWRFYPYGQDKTLARYGSLVSLKNVPTFIENMFKKSGVANSLVSVKKYVDSGGNDVLARIPATEVKPYSDHSSHSTTAVHLLPLQ</sequence>
<evidence type="ECO:0000313" key="2">
    <source>
        <dbReference type="EMBL" id="SDU02926.1"/>
    </source>
</evidence>
<evidence type="ECO:0000256" key="1">
    <source>
        <dbReference type="SAM" id="SignalP"/>
    </source>
</evidence>
<gene>
    <name evidence="2" type="ORF">SAMN05216406_11824</name>
</gene>
<evidence type="ECO:0000313" key="3">
    <source>
        <dbReference type="Proteomes" id="UP000182882"/>
    </source>
</evidence>
<protein>
    <recommendedName>
        <fullName evidence="4">Ribosome association toxin RatA</fullName>
    </recommendedName>
</protein>
<reference evidence="3" key="1">
    <citation type="submission" date="2016-10" db="EMBL/GenBank/DDBJ databases">
        <authorList>
            <person name="Varghese N."/>
            <person name="Submissions S."/>
        </authorList>
    </citation>
    <scope>NUCLEOTIDE SEQUENCE [LARGE SCALE GENOMIC DNA]</scope>
    <source>
        <strain evidence="3">Nm10</strain>
    </source>
</reference>
<dbReference type="Proteomes" id="UP000182882">
    <property type="component" value="Unassembled WGS sequence"/>
</dbReference>
<proteinExistence type="predicted"/>
<organism evidence="2 3">
    <name type="scientific">Nitrosomonas ureae</name>
    <dbReference type="NCBI Taxonomy" id="44577"/>
    <lineage>
        <taxon>Bacteria</taxon>
        <taxon>Pseudomonadati</taxon>
        <taxon>Pseudomonadota</taxon>
        <taxon>Betaproteobacteria</taxon>
        <taxon>Nitrosomonadales</taxon>
        <taxon>Nitrosomonadaceae</taxon>
        <taxon>Nitrosomonas</taxon>
    </lineage>
</organism>
<dbReference type="SUPFAM" id="SSF55961">
    <property type="entry name" value="Bet v1-like"/>
    <property type="match status" value="1"/>
</dbReference>
<dbReference type="Gene3D" id="3.30.530.20">
    <property type="match status" value="1"/>
</dbReference>